<evidence type="ECO:0000313" key="2">
    <source>
        <dbReference type="Proteomes" id="UP000050741"/>
    </source>
</evidence>
<keyword evidence="2" id="KW-1185">Reference proteome</keyword>
<sequence length="102" mass="11285">MPDRVDVALSRAGHGQRPAWKRFISSALEETTVVDPEYVNTIRLPNCQHDQRGRLVLAGDGVVRSQDFYMKWRGNNEGSRAGGSRGTEGVDSNGGERVQQTE</sequence>
<evidence type="ECO:0000313" key="3">
    <source>
        <dbReference type="WBParaSite" id="GPLIN_000316000"/>
    </source>
</evidence>
<reference evidence="3" key="3">
    <citation type="submission" date="2016-06" db="UniProtKB">
        <authorList>
            <consortium name="WormBaseParasite"/>
        </authorList>
    </citation>
    <scope>IDENTIFICATION</scope>
</reference>
<protein>
    <submittedName>
        <fullName evidence="3">Uncharacterized protein</fullName>
    </submittedName>
</protein>
<reference evidence="2" key="2">
    <citation type="submission" date="2014-05" db="EMBL/GenBank/DDBJ databases">
        <title>The genome and life-stage specific transcriptomes of Globodera pallida elucidate key aspects of plant parasitism by a cyst nematode.</title>
        <authorList>
            <person name="Cotton J.A."/>
            <person name="Lilley C.J."/>
            <person name="Jones L.M."/>
            <person name="Kikuchi T."/>
            <person name="Reid A.J."/>
            <person name="Thorpe P."/>
            <person name="Tsai I.J."/>
            <person name="Beasley H."/>
            <person name="Blok V."/>
            <person name="Cock P.J.A."/>
            <person name="Van den Akker S.E."/>
            <person name="Holroyd N."/>
            <person name="Hunt M."/>
            <person name="Mantelin S."/>
            <person name="Naghra H."/>
            <person name="Pain A."/>
            <person name="Palomares-Rius J.E."/>
            <person name="Zarowiecki M."/>
            <person name="Berriman M."/>
            <person name="Jones J.T."/>
            <person name="Urwin P.E."/>
        </authorList>
    </citation>
    <scope>NUCLEOTIDE SEQUENCE [LARGE SCALE GENOMIC DNA]</scope>
    <source>
        <strain evidence="2">Lindley</strain>
    </source>
</reference>
<dbReference type="AlphaFoldDB" id="A0A183BRC4"/>
<dbReference type="WBParaSite" id="GPLIN_000316000">
    <property type="protein sequence ID" value="GPLIN_000316000"/>
    <property type="gene ID" value="GPLIN_000316000"/>
</dbReference>
<feature type="region of interest" description="Disordered" evidence="1">
    <location>
        <begin position="73"/>
        <end position="102"/>
    </location>
</feature>
<organism evidence="2 3">
    <name type="scientific">Globodera pallida</name>
    <name type="common">Potato cyst nematode worm</name>
    <name type="synonym">Heterodera pallida</name>
    <dbReference type="NCBI Taxonomy" id="36090"/>
    <lineage>
        <taxon>Eukaryota</taxon>
        <taxon>Metazoa</taxon>
        <taxon>Ecdysozoa</taxon>
        <taxon>Nematoda</taxon>
        <taxon>Chromadorea</taxon>
        <taxon>Rhabditida</taxon>
        <taxon>Tylenchina</taxon>
        <taxon>Tylenchomorpha</taxon>
        <taxon>Tylenchoidea</taxon>
        <taxon>Heteroderidae</taxon>
        <taxon>Heteroderinae</taxon>
        <taxon>Globodera</taxon>
    </lineage>
</organism>
<reference evidence="2" key="1">
    <citation type="submission" date="2013-12" db="EMBL/GenBank/DDBJ databases">
        <authorList>
            <person name="Aslett M."/>
        </authorList>
    </citation>
    <scope>NUCLEOTIDE SEQUENCE [LARGE SCALE GENOMIC DNA]</scope>
    <source>
        <strain evidence="2">Lindley</strain>
    </source>
</reference>
<dbReference type="Proteomes" id="UP000050741">
    <property type="component" value="Unassembled WGS sequence"/>
</dbReference>
<proteinExistence type="predicted"/>
<accession>A0A183BRC4</accession>
<name>A0A183BRC4_GLOPA</name>
<evidence type="ECO:0000256" key="1">
    <source>
        <dbReference type="SAM" id="MobiDB-lite"/>
    </source>
</evidence>